<feature type="domain" description="Polysaccharide export protein N-terminal" evidence="15">
    <location>
        <begin position="64"/>
        <end position="137"/>
    </location>
</feature>
<comment type="subcellular location">
    <subcellularLocation>
        <location evidence="1">Cell outer membrane</location>
        <topology evidence="1">Multi-pass membrane protein</topology>
    </subcellularLocation>
</comment>
<dbReference type="InterPro" id="IPR049712">
    <property type="entry name" value="Poly_export"/>
</dbReference>
<dbReference type="PANTHER" id="PTHR33619">
    <property type="entry name" value="POLYSACCHARIDE EXPORT PROTEIN GFCE-RELATED"/>
    <property type="match status" value="1"/>
</dbReference>
<evidence type="ECO:0000259" key="17">
    <source>
        <dbReference type="Pfam" id="PF22461"/>
    </source>
</evidence>
<dbReference type="InterPro" id="IPR019554">
    <property type="entry name" value="Soluble_ligand-bd"/>
</dbReference>
<dbReference type="Pfam" id="PF22461">
    <property type="entry name" value="SLBB_2"/>
    <property type="match status" value="1"/>
</dbReference>
<dbReference type="GO" id="GO:0015159">
    <property type="term" value="F:polysaccharide transmembrane transporter activity"/>
    <property type="evidence" value="ECO:0007669"/>
    <property type="project" value="InterPro"/>
</dbReference>
<keyword evidence="5" id="KW-0762">Sugar transport</keyword>
<dbReference type="AlphaFoldDB" id="A0A2W4QZE8"/>
<dbReference type="PANTHER" id="PTHR33619:SF3">
    <property type="entry name" value="POLYSACCHARIDE EXPORT PROTEIN GFCE-RELATED"/>
    <property type="match status" value="1"/>
</dbReference>
<evidence type="ECO:0000256" key="1">
    <source>
        <dbReference type="ARBA" id="ARBA00004571"/>
    </source>
</evidence>
<comment type="caution">
    <text evidence="18">The sequence shown here is derived from an EMBL/GenBank/DDBJ whole genome shotgun (WGS) entry which is preliminary data.</text>
</comment>
<dbReference type="InterPro" id="IPR054765">
    <property type="entry name" value="SLBB_dom"/>
</dbReference>
<feature type="domain" description="Soluble ligand binding" evidence="16">
    <location>
        <begin position="230"/>
        <end position="274"/>
    </location>
</feature>
<dbReference type="GO" id="GO:0006811">
    <property type="term" value="P:monoatomic ion transport"/>
    <property type="evidence" value="ECO:0007669"/>
    <property type="project" value="UniProtKB-KW"/>
</dbReference>
<dbReference type="Proteomes" id="UP000249396">
    <property type="component" value="Unassembled WGS sequence"/>
</dbReference>
<evidence type="ECO:0000256" key="10">
    <source>
        <dbReference type="ARBA" id="ARBA00023114"/>
    </source>
</evidence>
<evidence type="ECO:0000256" key="14">
    <source>
        <dbReference type="ARBA" id="ARBA00023288"/>
    </source>
</evidence>
<keyword evidence="14" id="KW-0449">Lipoprotein</keyword>
<keyword evidence="10" id="KW-0626">Porin</keyword>
<dbReference type="Pfam" id="PF02563">
    <property type="entry name" value="Poly_export"/>
    <property type="match status" value="1"/>
</dbReference>
<dbReference type="Pfam" id="PF10531">
    <property type="entry name" value="SLBB"/>
    <property type="match status" value="1"/>
</dbReference>
<dbReference type="Gene3D" id="3.10.560.10">
    <property type="entry name" value="Outer membrane lipoprotein wza domain like"/>
    <property type="match status" value="2"/>
</dbReference>
<evidence type="ECO:0000256" key="2">
    <source>
        <dbReference type="ARBA" id="ARBA00009450"/>
    </source>
</evidence>
<evidence type="ECO:0000256" key="4">
    <source>
        <dbReference type="ARBA" id="ARBA00022452"/>
    </source>
</evidence>
<keyword evidence="8" id="KW-0625">Polysaccharide transport</keyword>
<evidence type="ECO:0000256" key="9">
    <source>
        <dbReference type="ARBA" id="ARBA00023065"/>
    </source>
</evidence>
<gene>
    <name evidence="18" type="ORF">DM484_18855</name>
</gene>
<dbReference type="EMBL" id="QJPH01000386">
    <property type="protein sequence ID" value="PZN75399.1"/>
    <property type="molecule type" value="Genomic_DNA"/>
</dbReference>
<sequence length="336" mass="37567">MSSFSPIRPVRWHALLPLVLLAGCTSWEFVPDPTRDARTVFEVPDRRTNTYSNDEVVQAFKADVETDYRVWDGDRIQIDVLGRAELSGQHTIGPDGKITLPVAGVLFVRNLTREEAAKAVTQALSRYYQDIFTTVRVDTYSSNRVIVLGRVEHPGTLQFEYPPLLLEILAKAGGLPLLRPEQVLTRCSIIRGNKILWIDIKRLLTGDMSLNVQLMRNDTVYIPDSTDTSVYVLGAVQKPGVYRLTPQMSFMDALSQSGGPTPDANLASLHLVRPSKQAHLVIDMEDLLHPDLNLNMSIEEGDIIYVARSWEAKVGYIVTKINPFASLLTLKSFGTF</sequence>
<evidence type="ECO:0000256" key="12">
    <source>
        <dbReference type="ARBA" id="ARBA00023139"/>
    </source>
</evidence>
<dbReference type="GO" id="GO:0009279">
    <property type="term" value="C:cell outer membrane"/>
    <property type="evidence" value="ECO:0007669"/>
    <property type="project" value="UniProtKB-SubCell"/>
</dbReference>
<dbReference type="Gene3D" id="3.30.1950.10">
    <property type="entry name" value="wza like domain"/>
    <property type="match status" value="1"/>
</dbReference>
<evidence type="ECO:0000256" key="11">
    <source>
        <dbReference type="ARBA" id="ARBA00023136"/>
    </source>
</evidence>
<protein>
    <submittedName>
        <fullName evidence="18">Capsule biosynthesis protein CapA</fullName>
    </submittedName>
</protein>
<keyword evidence="4" id="KW-1134">Transmembrane beta strand</keyword>
<evidence type="ECO:0000256" key="13">
    <source>
        <dbReference type="ARBA" id="ARBA00023237"/>
    </source>
</evidence>
<evidence type="ECO:0000259" key="16">
    <source>
        <dbReference type="Pfam" id="PF10531"/>
    </source>
</evidence>
<dbReference type="GO" id="GO:0046930">
    <property type="term" value="C:pore complex"/>
    <property type="evidence" value="ECO:0007669"/>
    <property type="project" value="UniProtKB-KW"/>
</dbReference>
<keyword evidence="11" id="KW-0472">Membrane</keyword>
<name>A0A2W4QZE8_9GAMM</name>
<accession>A0A2W4QZE8</accession>
<proteinExistence type="inferred from homology"/>
<keyword evidence="7" id="KW-0732">Signal</keyword>
<keyword evidence="13" id="KW-0998">Cell outer membrane</keyword>
<dbReference type="InterPro" id="IPR003715">
    <property type="entry name" value="Poly_export_N"/>
</dbReference>
<evidence type="ECO:0000256" key="7">
    <source>
        <dbReference type="ARBA" id="ARBA00022729"/>
    </source>
</evidence>
<keyword evidence="3" id="KW-0813">Transport</keyword>
<evidence type="ECO:0000256" key="8">
    <source>
        <dbReference type="ARBA" id="ARBA00023047"/>
    </source>
</evidence>
<dbReference type="GO" id="GO:0015288">
    <property type="term" value="F:porin activity"/>
    <property type="evidence" value="ECO:0007669"/>
    <property type="project" value="UniProtKB-KW"/>
</dbReference>
<reference evidence="18 19" key="1">
    <citation type="journal article" date="2018" name="Aquat. Microb. Ecol.">
        <title>Gammaproteobacterial methanotrophs dominate.</title>
        <authorList>
            <person name="Rissanen A.J."/>
            <person name="Saarenheimo J."/>
            <person name="Tiirola M."/>
            <person name="Peura S."/>
            <person name="Aalto S.L."/>
            <person name="Karvinen A."/>
            <person name="Nykanen H."/>
        </authorList>
    </citation>
    <scope>NUCLEOTIDE SEQUENCE [LARGE SCALE GENOMIC DNA]</scope>
    <source>
        <strain evidence="18">AMbin10</strain>
    </source>
</reference>
<comment type="similarity">
    <text evidence="2">Belongs to the BexD/CtrA/VexA family.</text>
</comment>
<organism evidence="18 19">
    <name type="scientific">Candidatus Methylumidiphilus alinenensis</name>
    <dbReference type="NCBI Taxonomy" id="2202197"/>
    <lineage>
        <taxon>Bacteria</taxon>
        <taxon>Pseudomonadati</taxon>
        <taxon>Pseudomonadota</taxon>
        <taxon>Gammaproteobacteria</taxon>
        <taxon>Methylococcales</taxon>
        <taxon>Candidatus Methylumidiphilus</taxon>
    </lineage>
</organism>
<evidence type="ECO:0000313" key="18">
    <source>
        <dbReference type="EMBL" id="PZN75399.1"/>
    </source>
</evidence>
<keyword evidence="9" id="KW-0406">Ion transport</keyword>
<evidence type="ECO:0000256" key="5">
    <source>
        <dbReference type="ARBA" id="ARBA00022597"/>
    </source>
</evidence>
<keyword evidence="12" id="KW-0564">Palmitate</keyword>
<evidence type="ECO:0000259" key="15">
    <source>
        <dbReference type="Pfam" id="PF02563"/>
    </source>
</evidence>
<evidence type="ECO:0000256" key="6">
    <source>
        <dbReference type="ARBA" id="ARBA00022692"/>
    </source>
</evidence>
<evidence type="ECO:0000256" key="3">
    <source>
        <dbReference type="ARBA" id="ARBA00022448"/>
    </source>
</evidence>
<evidence type="ECO:0000313" key="19">
    <source>
        <dbReference type="Proteomes" id="UP000249396"/>
    </source>
</evidence>
<keyword evidence="6" id="KW-0812">Transmembrane</keyword>
<feature type="domain" description="SLBB" evidence="17">
    <location>
        <begin position="144"/>
        <end position="222"/>
    </location>
</feature>